<keyword evidence="1" id="KW-0732">Signal</keyword>
<evidence type="ECO:0000313" key="2">
    <source>
        <dbReference type="EMBL" id="PYB74311.1"/>
    </source>
</evidence>
<name>A0ABX5NST1_9HYPH</name>
<sequence length="257" mass="27872">MVSLRRTGLALASLLVLSASASAADYRYDTAYSVSLGILPIARLTFRTEVKNDRYEISGRFRSSGLVDIVREVSADSSVSGVFAGNRLQPDLYRLDYTSGKKKSHYTITYGNGSAIDTKVEPPPKPRPQSWVPVTDADLKSVLDPIGALLISGDGDVCSRTLPIYDGESRMDLVLSPVGNAPFTAGKARGEAIVCSVRYVPVSGYKKGRKDIEYLKSVTGMEIWFAKTATLKLYAPVYAKIPTRYGTVHVSAEAFDG</sequence>
<organism evidence="2 3">
    <name type="scientific">Rhizobium wuzhouense</name>
    <dbReference type="NCBI Taxonomy" id="1986026"/>
    <lineage>
        <taxon>Bacteria</taxon>
        <taxon>Pseudomonadati</taxon>
        <taxon>Pseudomonadota</taxon>
        <taxon>Alphaproteobacteria</taxon>
        <taxon>Hyphomicrobiales</taxon>
        <taxon>Rhizobiaceae</taxon>
        <taxon>Rhizobium/Agrobacterium group</taxon>
        <taxon>Rhizobium</taxon>
    </lineage>
</organism>
<gene>
    <name evidence="2" type="ORF">DMY87_09605</name>
</gene>
<keyword evidence="3" id="KW-1185">Reference proteome</keyword>
<accession>A0ABX5NST1</accession>
<reference evidence="2 3" key="1">
    <citation type="submission" date="2018-06" db="EMBL/GenBank/DDBJ databases">
        <title>Rhizobium wuzhouense sp. nov., isolated from roots of Oryza officinalis.</title>
        <authorList>
            <person name="Yuan T."/>
        </authorList>
    </citation>
    <scope>NUCLEOTIDE SEQUENCE [LARGE SCALE GENOMIC DNA]</scope>
    <source>
        <strain evidence="2 3">W44</strain>
    </source>
</reference>
<dbReference type="RefSeq" id="WP_110791438.1">
    <property type="nucleotide sequence ID" value="NZ_QJRY01000003.1"/>
</dbReference>
<evidence type="ECO:0000256" key="1">
    <source>
        <dbReference type="SAM" id="SignalP"/>
    </source>
</evidence>
<dbReference type="EMBL" id="QJRY01000003">
    <property type="protein sequence ID" value="PYB74311.1"/>
    <property type="molecule type" value="Genomic_DNA"/>
</dbReference>
<feature type="signal peptide" evidence="1">
    <location>
        <begin position="1"/>
        <end position="23"/>
    </location>
</feature>
<dbReference type="Pfam" id="PF11306">
    <property type="entry name" value="DUF3108"/>
    <property type="match status" value="1"/>
</dbReference>
<dbReference type="Proteomes" id="UP000247536">
    <property type="component" value="Unassembled WGS sequence"/>
</dbReference>
<proteinExistence type="predicted"/>
<feature type="chain" id="PRO_5045579991" evidence="1">
    <location>
        <begin position="24"/>
        <end position="257"/>
    </location>
</feature>
<comment type="caution">
    <text evidence="2">The sequence shown here is derived from an EMBL/GenBank/DDBJ whole genome shotgun (WGS) entry which is preliminary data.</text>
</comment>
<evidence type="ECO:0000313" key="3">
    <source>
        <dbReference type="Proteomes" id="UP000247536"/>
    </source>
</evidence>
<protein>
    <submittedName>
        <fullName evidence="2">DUF3108 domain-containing protein</fullName>
    </submittedName>
</protein>
<dbReference type="InterPro" id="IPR021457">
    <property type="entry name" value="DUF3108"/>
</dbReference>